<keyword evidence="3" id="KW-1185">Reference proteome</keyword>
<evidence type="ECO:0000313" key="3">
    <source>
        <dbReference type="Proteomes" id="UP000183028"/>
    </source>
</evidence>
<dbReference type="Proteomes" id="UP000183028">
    <property type="component" value="Unassembled WGS sequence"/>
</dbReference>
<organism evidence="2 3">
    <name type="scientific">Sharpea azabuensis</name>
    <dbReference type="NCBI Taxonomy" id="322505"/>
    <lineage>
        <taxon>Bacteria</taxon>
        <taxon>Bacillati</taxon>
        <taxon>Bacillota</taxon>
        <taxon>Erysipelotrichia</taxon>
        <taxon>Erysipelotrichales</taxon>
        <taxon>Coprobacillaceae</taxon>
        <taxon>Sharpea</taxon>
    </lineage>
</organism>
<feature type="transmembrane region" description="Helical" evidence="1">
    <location>
        <begin position="12"/>
        <end position="37"/>
    </location>
</feature>
<feature type="transmembrane region" description="Helical" evidence="1">
    <location>
        <begin position="57"/>
        <end position="77"/>
    </location>
</feature>
<keyword evidence="1" id="KW-0472">Membrane</keyword>
<gene>
    <name evidence="2" type="ORF">SAMN04487834_101515</name>
</gene>
<sequence>MKTFIAFIIRTLWVAAHLIVTLAGRLLLVCFIIAGGISLLDILIGMTPMIGNLLTKGGGFELIMIWVAAEAVLWLLLEGYKRFFGDVDELAGYISFMQTVNVLQSPWSILRKQMAQEMTYYDNERFR</sequence>
<keyword evidence="1" id="KW-1133">Transmembrane helix</keyword>
<reference evidence="3" key="1">
    <citation type="submission" date="2016-10" db="EMBL/GenBank/DDBJ databases">
        <authorList>
            <person name="Varghese N."/>
        </authorList>
    </citation>
    <scope>NUCLEOTIDE SEQUENCE [LARGE SCALE GENOMIC DNA]</scope>
    <source>
        <strain evidence="3">DSM 20406</strain>
    </source>
</reference>
<proteinExistence type="predicted"/>
<dbReference type="AlphaFoldDB" id="A0A1H6SD13"/>
<dbReference type="RefSeq" id="WP_074731723.1">
    <property type="nucleotide sequence ID" value="NZ_FNYK01000015.1"/>
</dbReference>
<dbReference type="EMBL" id="FNYK01000015">
    <property type="protein sequence ID" value="SEI66038.1"/>
    <property type="molecule type" value="Genomic_DNA"/>
</dbReference>
<accession>A0A1H6SD13</accession>
<evidence type="ECO:0000313" key="2">
    <source>
        <dbReference type="EMBL" id="SEI66038.1"/>
    </source>
</evidence>
<name>A0A1H6SD13_9FIRM</name>
<evidence type="ECO:0000256" key="1">
    <source>
        <dbReference type="SAM" id="Phobius"/>
    </source>
</evidence>
<protein>
    <submittedName>
        <fullName evidence="2">Uncharacterized protein</fullName>
    </submittedName>
</protein>
<keyword evidence="1" id="KW-0812">Transmembrane</keyword>